<proteinExistence type="predicted"/>
<dbReference type="Gramene" id="OPUNC09G14400.1">
    <property type="protein sequence ID" value="OPUNC09G14400.1"/>
    <property type="gene ID" value="OPUNC09G14400"/>
</dbReference>
<feature type="compositionally biased region" description="Polar residues" evidence="1">
    <location>
        <begin position="1"/>
        <end position="11"/>
    </location>
</feature>
<feature type="compositionally biased region" description="Low complexity" evidence="1">
    <location>
        <begin position="116"/>
        <end position="125"/>
    </location>
</feature>
<dbReference type="Proteomes" id="UP000026962">
    <property type="component" value="Chromosome 9"/>
</dbReference>
<evidence type="ECO:0000313" key="3">
    <source>
        <dbReference type="Proteomes" id="UP000026962"/>
    </source>
</evidence>
<accession>A0A0E0M377</accession>
<reference evidence="2" key="2">
    <citation type="submission" date="2018-05" db="EMBL/GenBank/DDBJ databases">
        <title>OpunRS2 (Oryza punctata Reference Sequence Version 2).</title>
        <authorList>
            <person name="Zhang J."/>
            <person name="Kudrna D."/>
            <person name="Lee S."/>
            <person name="Talag J."/>
            <person name="Welchert J."/>
            <person name="Wing R.A."/>
        </authorList>
    </citation>
    <scope>NUCLEOTIDE SEQUENCE [LARGE SCALE GENOMIC DNA]</scope>
</reference>
<feature type="region of interest" description="Disordered" evidence="1">
    <location>
        <begin position="99"/>
        <end position="132"/>
    </location>
</feature>
<evidence type="ECO:0000313" key="2">
    <source>
        <dbReference type="EnsemblPlants" id="OPUNC09G14400.1"/>
    </source>
</evidence>
<dbReference type="AlphaFoldDB" id="A0A0E0M377"/>
<reference evidence="2" key="1">
    <citation type="submission" date="2015-04" db="UniProtKB">
        <authorList>
            <consortium name="EnsemblPlants"/>
        </authorList>
    </citation>
    <scope>IDENTIFICATION</scope>
</reference>
<feature type="region of interest" description="Disordered" evidence="1">
    <location>
        <begin position="1"/>
        <end position="84"/>
    </location>
</feature>
<feature type="compositionally biased region" description="Low complexity" evidence="1">
    <location>
        <begin position="66"/>
        <end position="84"/>
    </location>
</feature>
<dbReference type="EnsemblPlants" id="OPUNC09G14400.1">
    <property type="protein sequence ID" value="OPUNC09G14400.1"/>
    <property type="gene ID" value="OPUNC09G14400"/>
</dbReference>
<dbReference type="HOGENOM" id="CLU_1498643_0_0_1"/>
<name>A0A0E0M377_ORYPU</name>
<keyword evidence="3" id="KW-1185">Reference proteome</keyword>
<sequence length="180" mass="18458">MAGHRQAQTADGGSRRGHKTTQGHRSAGGTTGAGAESIPTSATVPVLPAQYRGFSQNRPRRGARVFSPSRARPRTTTPAPADFPPRAVCVVVASSLPSASGPSLGRAAGTDSCCGPQAQANEQQPQPSPSLWTERCPLLHAAAGTSSSTSDGPNHSWCGGTVDFRICTLAPCHGLPNCCC</sequence>
<organism evidence="2">
    <name type="scientific">Oryza punctata</name>
    <name type="common">Red rice</name>
    <dbReference type="NCBI Taxonomy" id="4537"/>
    <lineage>
        <taxon>Eukaryota</taxon>
        <taxon>Viridiplantae</taxon>
        <taxon>Streptophyta</taxon>
        <taxon>Embryophyta</taxon>
        <taxon>Tracheophyta</taxon>
        <taxon>Spermatophyta</taxon>
        <taxon>Magnoliopsida</taxon>
        <taxon>Liliopsida</taxon>
        <taxon>Poales</taxon>
        <taxon>Poaceae</taxon>
        <taxon>BOP clade</taxon>
        <taxon>Oryzoideae</taxon>
        <taxon>Oryzeae</taxon>
        <taxon>Oryzinae</taxon>
        <taxon>Oryza</taxon>
    </lineage>
</organism>
<protein>
    <submittedName>
        <fullName evidence="2">Uncharacterized protein</fullName>
    </submittedName>
</protein>
<evidence type="ECO:0000256" key="1">
    <source>
        <dbReference type="SAM" id="MobiDB-lite"/>
    </source>
</evidence>